<name>A0A6J1G7R5_CUCMO</name>
<dbReference type="GO" id="GO:0030497">
    <property type="term" value="P:fatty acid elongation"/>
    <property type="evidence" value="ECO:0007669"/>
    <property type="project" value="TreeGrafter"/>
</dbReference>
<dbReference type="GO" id="GO:0005789">
    <property type="term" value="C:endoplasmic reticulum membrane"/>
    <property type="evidence" value="ECO:0007669"/>
    <property type="project" value="UniProtKB-SubCell"/>
</dbReference>
<keyword evidence="14" id="KW-1185">Reference proteome</keyword>
<sequence length="247" mass="28700">MSRLSNFYLLTYNSLQAFGWYVSFFSPIFYFLFFIFFFCHHGSVFLVGRTISLYRLLDSFVATKSTSGAYSSAGELICFLQTAAFLEIIHGAIGLVPTGVLLPLMQWGGRVHFLVAVVRQLHEVQQLPSVFITFLAWSLSEVIRYSHHALNCLGVSLFWLTYLRYTAFIILYPIGVTIGEMWLMYQAIPFMIKNNLYADAFGYLPFSYYNAIKVLLFVYPLFFLKLYLHLFKQRKSKLGKQHKKKRN</sequence>
<keyword evidence="9 13" id="KW-0443">Lipid metabolism</keyword>
<dbReference type="GO" id="GO:0030148">
    <property type="term" value="P:sphingolipid biosynthetic process"/>
    <property type="evidence" value="ECO:0007669"/>
    <property type="project" value="TreeGrafter"/>
</dbReference>
<protein>
    <recommendedName>
        <fullName evidence="4 13">Very-long-chain (3R)-3-hydroxyacyl-CoA dehydratase</fullName>
        <ecNumber evidence="4 13">4.2.1.134</ecNumber>
    </recommendedName>
</protein>
<dbReference type="GO" id="GO:0102158">
    <property type="term" value="F:very-long-chain (3R)-3-hydroxyacyl-CoA dehydratase activity"/>
    <property type="evidence" value="ECO:0007669"/>
    <property type="project" value="UniProtKB-EC"/>
</dbReference>
<keyword evidence="12 13" id="KW-0456">Lyase</keyword>
<dbReference type="InterPro" id="IPR007482">
    <property type="entry name" value="Tyr_Pase-like_PTPLA"/>
</dbReference>
<keyword evidence="5 13" id="KW-0444">Lipid biosynthesis</keyword>
<keyword evidence="8 13" id="KW-1133">Transmembrane helix</keyword>
<evidence type="ECO:0000256" key="10">
    <source>
        <dbReference type="ARBA" id="ARBA00023136"/>
    </source>
</evidence>
<accession>A0A6J1G7R5</accession>
<keyword evidence="7 13" id="KW-0276">Fatty acid metabolism</keyword>
<evidence type="ECO:0000256" key="5">
    <source>
        <dbReference type="ARBA" id="ARBA00022516"/>
    </source>
</evidence>
<evidence type="ECO:0000256" key="2">
    <source>
        <dbReference type="ARBA" id="ARBA00005194"/>
    </source>
</evidence>
<feature type="transmembrane region" description="Helical" evidence="13">
    <location>
        <begin position="20"/>
        <end position="47"/>
    </location>
</feature>
<keyword evidence="6 13" id="KW-0812">Transmembrane</keyword>
<comment type="caution">
    <text evidence="13">Lacks conserved residue(s) required for the propagation of feature annotation.</text>
</comment>
<evidence type="ECO:0000256" key="9">
    <source>
        <dbReference type="ARBA" id="ARBA00023098"/>
    </source>
</evidence>
<dbReference type="AlphaFoldDB" id="A0A6J1G7R5"/>
<evidence type="ECO:0000256" key="4">
    <source>
        <dbReference type="ARBA" id="ARBA00013122"/>
    </source>
</evidence>
<dbReference type="Pfam" id="PF04387">
    <property type="entry name" value="PTPLA"/>
    <property type="match status" value="1"/>
</dbReference>
<comment type="function">
    <text evidence="13">Catalyzes the third of the four reactions of the long-chain fatty acids elongation cycle. This endoplasmic reticulum-bound enzymatic process, allows the addition of two carbons to the chain of long- and very long-chain fatty acids/VLCFAs per cycle. This enzyme catalyzes the dehydration of the 3-hydroxyacyl-CoA intermediate into trans-2,3-enoyl-CoA, within each cycle of fatty acid elongation. Thereby, it participates to the production of VLCFAs of different chain lengths that are involved in multiple biological processes as precursors of membrane lipids and lipid mediators.</text>
</comment>
<dbReference type="PANTHER" id="PTHR11035:SF35">
    <property type="entry name" value="VERY-LONG-CHAIN (3R)-3-HYDROXYACYL-COA DEHYDRATASE"/>
    <property type="match status" value="1"/>
</dbReference>
<evidence type="ECO:0000256" key="11">
    <source>
        <dbReference type="ARBA" id="ARBA00023160"/>
    </source>
</evidence>
<comment type="catalytic activity">
    <reaction evidence="13">
        <text>a very-long-chain (3R)-3-hydroxyacyl-CoA = a very-long-chain (2E)-enoyl-CoA + H2O</text>
        <dbReference type="Rhea" id="RHEA:45812"/>
        <dbReference type="ChEBI" id="CHEBI:15377"/>
        <dbReference type="ChEBI" id="CHEBI:83728"/>
        <dbReference type="ChEBI" id="CHEBI:85440"/>
        <dbReference type="EC" id="4.2.1.134"/>
    </reaction>
</comment>
<dbReference type="GeneID" id="111451609"/>
<keyword evidence="10 13" id="KW-0472">Membrane</keyword>
<dbReference type="EC" id="4.2.1.134" evidence="4 13"/>
<dbReference type="PANTHER" id="PTHR11035">
    <property type="entry name" value="VERY-LONG-CHAIN (3R)-3-HYDROXYACYL-COA DEHYDRATASE"/>
    <property type="match status" value="1"/>
</dbReference>
<comment type="pathway">
    <text evidence="2 13">Lipid metabolism; fatty acid biosynthesis.</text>
</comment>
<feature type="transmembrane region" description="Helical" evidence="13">
    <location>
        <begin position="165"/>
        <end position="188"/>
    </location>
</feature>
<dbReference type="UniPathway" id="UPA00094"/>
<reference evidence="15" key="1">
    <citation type="submission" date="2025-08" db="UniProtKB">
        <authorList>
            <consortium name="RefSeq"/>
        </authorList>
    </citation>
    <scope>IDENTIFICATION</scope>
    <source>
        <tissue evidence="15">Young leaves</tissue>
    </source>
</reference>
<organism evidence="14 15">
    <name type="scientific">Cucurbita moschata</name>
    <name type="common">Winter crookneck squash</name>
    <name type="synonym">Cucurbita pepo var. moschata</name>
    <dbReference type="NCBI Taxonomy" id="3662"/>
    <lineage>
        <taxon>Eukaryota</taxon>
        <taxon>Viridiplantae</taxon>
        <taxon>Streptophyta</taxon>
        <taxon>Embryophyta</taxon>
        <taxon>Tracheophyta</taxon>
        <taxon>Spermatophyta</taxon>
        <taxon>Magnoliopsida</taxon>
        <taxon>eudicotyledons</taxon>
        <taxon>Gunneridae</taxon>
        <taxon>Pentapetalae</taxon>
        <taxon>rosids</taxon>
        <taxon>fabids</taxon>
        <taxon>Cucurbitales</taxon>
        <taxon>Cucurbitaceae</taxon>
        <taxon>Cucurbiteae</taxon>
        <taxon>Cucurbita</taxon>
    </lineage>
</organism>
<comment type="subcellular location">
    <subcellularLocation>
        <location evidence="13">Endoplasmic reticulum membrane</location>
        <topology evidence="13">Multi-pass membrane protein</topology>
    </subcellularLocation>
    <subcellularLocation>
        <location evidence="1">Membrane</location>
        <topology evidence="1">Multi-pass membrane protein</topology>
    </subcellularLocation>
</comment>
<keyword evidence="13" id="KW-0256">Endoplasmic reticulum</keyword>
<evidence type="ECO:0000256" key="12">
    <source>
        <dbReference type="ARBA" id="ARBA00023239"/>
    </source>
</evidence>
<gene>
    <name evidence="15" type="primary">LOC111451609</name>
</gene>
<dbReference type="RefSeq" id="XP_022947848.1">
    <property type="nucleotide sequence ID" value="XM_023092080.1"/>
</dbReference>
<proteinExistence type="inferred from homology"/>
<dbReference type="GO" id="GO:0042761">
    <property type="term" value="P:very long-chain fatty acid biosynthetic process"/>
    <property type="evidence" value="ECO:0007669"/>
    <property type="project" value="TreeGrafter"/>
</dbReference>
<evidence type="ECO:0000256" key="8">
    <source>
        <dbReference type="ARBA" id="ARBA00022989"/>
    </source>
</evidence>
<feature type="transmembrane region" description="Helical" evidence="13">
    <location>
        <begin position="208"/>
        <end position="228"/>
    </location>
</feature>
<evidence type="ECO:0000313" key="14">
    <source>
        <dbReference type="Proteomes" id="UP000504609"/>
    </source>
</evidence>
<evidence type="ECO:0000256" key="13">
    <source>
        <dbReference type="RuleBase" id="RU363109"/>
    </source>
</evidence>
<dbReference type="Proteomes" id="UP000504609">
    <property type="component" value="Unplaced"/>
</dbReference>
<evidence type="ECO:0000256" key="1">
    <source>
        <dbReference type="ARBA" id="ARBA00004141"/>
    </source>
</evidence>
<evidence type="ECO:0000256" key="7">
    <source>
        <dbReference type="ARBA" id="ARBA00022832"/>
    </source>
</evidence>
<comment type="similarity">
    <text evidence="3 13">Belongs to the very long-chain fatty acids dehydratase HACD family.</text>
</comment>
<evidence type="ECO:0000256" key="6">
    <source>
        <dbReference type="ARBA" id="ARBA00022692"/>
    </source>
</evidence>
<evidence type="ECO:0000313" key="15">
    <source>
        <dbReference type="RefSeq" id="XP_022947848.1"/>
    </source>
</evidence>
<keyword evidence="11 13" id="KW-0275">Fatty acid biosynthesis</keyword>
<dbReference type="KEGG" id="cmos:111451609"/>
<evidence type="ECO:0000256" key="3">
    <source>
        <dbReference type="ARBA" id="ARBA00007811"/>
    </source>
</evidence>